<dbReference type="WBParaSite" id="JU765_v2.g14315.t1">
    <property type="protein sequence ID" value="JU765_v2.g14315.t1"/>
    <property type="gene ID" value="JU765_v2.g14315"/>
</dbReference>
<organism evidence="1 2">
    <name type="scientific">Panagrolaimus sp. JU765</name>
    <dbReference type="NCBI Taxonomy" id="591449"/>
    <lineage>
        <taxon>Eukaryota</taxon>
        <taxon>Metazoa</taxon>
        <taxon>Ecdysozoa</taxon>
        <taxon>Nematoda</taxon>
        <taxon>Chromadorea</taxon>
        <taxon>Rhabditida</taxon>
        <taxon>Tylenchina</taxon>
        <taxon>Panagrolaimomorpha</taxon>
        <taxon>Panagrolaimoidea</taxon>
        <taxon>Panagrolaimidae</taxon>
        <taxon>Panagrolaimus</taxon>
    </lineage>
</organism>
<evidence type="ECO:0000313" key="1">
    <source>
        <dbReference type="Proteomes" id="UP000887576"/>
    </source>
</evidence>
<dbReference type="Proteomes" id="UP000887576">
    <property type="component" value="Unplaced"/>
</dbReference>
<evidence type="ECO:0000313" key="2">
    <source>
        <dbReference type="WBParaSite" id="JU765_v2.g14315.t1"/>
    </source>
</evidence>
<reference evidence="2" key="1">
    <citation type="submission" date="2022-11" db="UniProtKB">
        <authorList>
            <consortium name="WormBaseParasite"/>
        </authorList>
    </citation>
    <scope>IDENTIFICATION</scope>
</reference>
<accession>A0AC34QA19</accession>
<name>A0AC34QA19_9BILA</name>
<sequence length="64" mass="7512">LTNTHKCKNTGTCLCCVSHRLFMTHKQIYMVVYIRTRSCITHAYKTCLTIHKFICIVKGYRETV</sequence>
<proteinExistence type="predicted"/>
<protein>
    <submittedName>
        <fullName evidence="2">Uncharacterized protein</fullName>
    </submittedName>
</protein>